<dbReference type="EMBL" id="LACI01002334">
    <property type="protein sequence ID" value="KJU82401.1"/>
    <property type="molecule type" value="Genomic_DNA"/>
</dbReference>
<name>A0A0F3GKJ1_9BACT</name>
<dbReference type="SUPFAM" id="SSF56436">
    <property type="entry name" value="C-type lectin-like"/>
    <property type="match status" value="1"/>
</dbReference>
<dbReference type="Proteomes" id="UP000033423">
    <property type="component" value="Unassembled WGS sequence"/>
</dbReference>
<dbReference type="InterPro" id="IPR005532">
    <property type="entry name" value="SUMF_dom"/>
</dbReference>
<protein>
    <submittedName>
        <fullName evidence="2">Sulphatase-modifying factor domain protein</fullName>
    </submittedName>
</protein>
<dbReference type="InterPro" id="IPR042095">
    <property type="entry name" value="SUMF_sf"/>
</dbReference>
<feature type="domain" description="Sulfatase-modifying factor enzyme-like" evidence="1">
    <location>
        <begin position="9"/>
        <end position="55"/>
    </location>
</feature>
<dbReference type="Gene3D" id="3.90.1580.10">
    <property type="entry name" value="paralog of FGE (formylglycine-generating enzyme)"/>
    <property type="match status" value="1"/>
</dbReference>
<organism evidence="2 3">
    <name type="scientific">Candidatus Magnetobacterium bavaricum</name>
    <dbReference type="NCBI Taxonomy" id="29290"/>
    <lineage>
        <taxon>Bacteria</taxon>
        <taxon>Pseudomonadati</taxon>
        <taxon>Nitrospirota</taxon>
        <taxon>Thermodesulfovibrionia</taxon>
        <taxon>Thermodesulfovibrionales</taxon>
        <taxon>Candidatus Magnetobacteriaceae</taxon>
        <taxon>Candidatus Magnetobacterium</taxon>
    </lineage>
</organism>
<gene>
    <name evidence="2" type="ORF">MBAV_005406</name>
</gene>
<reference evidence="2 3" key="1">
    <citation type="submission" date="2015-02" db="EMBL/GenBank/DDBJ databases">
        <title>Single-cell genomics of uncultivated deep-branching MTB reveals a conserved set of magnetosome genes.</title>
        <authorList>
            <person name="Kolinko S."/>
            <person name="Richter M."/>
            <person name="Glockner F.O."/>
            <person name="Brachmann A."/>
            <person name="Schuler D."/>
        </authorList>
    </citation>
    <scope>NUCLEOTIDE SEQUENCE [LARGE SCALE GENOMIC DNA]</scope>
    <source>
        <strain evidence="2">TM-1</strain>
    </source>
</reference>
<dbReference type="InterPro" id="IPR016187">
    <property type="entry name" value="CTDL_fold"/>
</dbReference>
<dbReference type="Pfam" id="PF03781">
    <property type="entry name" value="FGE-sulfatase"/>
    <property type="match status" value="1"/>
</dbReference>
<evidence type="ECO:0000313" key="2">
    <source>
        <dbReference type="EMBL" id="KJU82401.1"/>
    </source>
</evidence>
<comment type="caution">
    <text evidence="2">The sequence shown here is derived from an EMBL/GenBank/DDBJ whole genome shotgun (WGS) entry which is preliminary data.</text>
</comment>
<evidence type="ECO:0000313" key="3">
    <source>
        <dbReference type="Proteomes" id="UP000033423"/>
    </source>
</evidence>
<proteinExistence type="predicted"/>
<sequence>YYSGHTERSPIYTGKGSSRVARGGSWLNFPQLVRCANRYDYTPGGRGINLGFRLVLSK</sequence>
<feature type="non-terminal residue" evidence="2">
    <location>
        <position position="1"/>
    </location>
</feature>
<accession>A0A0F3GKJ1</accession>
<keyword evidence="3" id="KW-1185">Reference proteome</keyword>
<dbReference type="AlphaFoldDB" id="A0A0F3GKJ1"/>
<evidence type="ECO:0000259" key="1">
    <source>
        <dbReference type="Pfam" id="PF03781"/>
    </source>
</evidence>